<dbReference type="Proteomes" id="UP000277424">
    <property type="component" value="Unassembled WGS sequence"/>
</dbReference>
<dbReference type="Pfam" id="PF00353">
    <property type="entry name" value="HemolysinCabind"/>
    <property type="match status" value="2"/>
</dbReference>
<gene>
    <name evidence="6" type="ORF">BCL74_0203</name>
</gene>
<dbReference type="GO" id="GO:0016020">
    <property type="term" value="C:membrane"/>
    <property type="evidence" value="ECO:0007669"/>
    <property type="project" value="InterPro"/>
</dbReference>
<dbReference type="GO" id="GO:0030001">
    <property type="term" value="P:metal ion transport"/>
    <property type="evidence" value="ECO:0007669"/>
    <property type="project" value="TreeGrafter"/>
</dbReference>
<evidence type="ECO:0000259" key="5">
    <source>
        <dbReference type="SMART" id="SM00237"/>
    </source>
</evidence>
<dbReference type="RefSeq" id="WP_183077824.1">
    <property type="nucleotide sequence ID" value="NZ_RBIG01000001.1"/>
</dbReference>
<keyword evidence="4" id="KW-0406">Ion transport</keyword>
<dbReference type="InterPro" id="IPR011049">
    <property type="entry name" value="Serralysin-like_metalloprot_C"/>
</dbReference>
<dbReference type="InterPro" id="IPR018511">
    <property type="entry name" value="Hemolysin-typ_Ca-bd_CS"/>
</dbReference>
<evidence type="ECO:0000256" key="2">
    <source>
        <dbReference type="ARBA" id="ARBA00022737"/>
    </source>
</evidence>
<name>A0A420WN46_9PROT</name>
<protein>
    <submittedName>
        <fullName evidence="6">Hemolysin type calcium-binding protein</fullName>
    </submittedName>
</protein>
<dbReference type="PROSITE" id="PS00330">
    <property type="entry name" value="HEMOLYSIN_CALCIUM"/>
    <property type="match status" value="1"/>
</dbReference>
<dbReference type="InterPro" id="IPR003644">
    <property type="entry name" value="Calx_beta"/>
</dbReference>
<dbReference type="Pfam" id="PF03160">
    <property type="entry name" value="Calx-beta"/>
    <property type="match status" value="1"/>
</dbReference>
<keyword evidence="2" id="KW-0677">Repeat</keyword>
<dbReference type="AlphaFoldDB" id="A0A420WN46"/>
<keyword evidence="3" id="KW-0106">Calcium</keyword>
<keyword evidence="1" id="KW-0732">Signal</keyword>
<dbReference type="Gene3D" id="2.60.40.2030">
    <property type="match status" value="1"/>
</dbReference>
<dbReference type="InterPro" id="IPR001343">
    <property type="entry name" value="Hemolysn_Ca-bd"/>
</dbReference>
<evidence type="ECO:0000256" key="3">
    <source>
        <dbReference type="ARBA" id="ARBA00022837"/>
    </source>
</evidence>
<evidence type="ECO:0000256" key="4">
    <source>
        <dbReference type="ARBA" id="ARBA00023065"/>
    </source>
</evidence>
<dbReference type="GO" id="GO:0007154">
    <property type="term" value="P:cell communication"/>
    <property type="evidence" value="ECO:0007669"/>
    <property type="project" value="InterPro"/>
</dbReference>
<sequence length="542" mass="54064">MAGINETTDWGDNASADSLGYLLKGYTVSGTLSGSSDVDWIRLPMASGETYNITVSGANASISLISDSSTLATSGSSISHTALHPSSGYFVAVSGSGSYSITVDGVAATDLADEAGASTATTATLAAGGTAAGVINGTNTSPDADWFAVQLTAGASYSWSMTPVNSPVGATAGGSLKLYDSSGNDITSDTSWDASAWTGANLSFTPSAGGTYYLSAETYFGFNDAGSYLLSMSENGDTPTGTATVRDAFATEGGNALVEFQLDSAQSHNVTVTYRTVSGTATDSGDFTAVSEGSVTFLANETSKQVAIAITDDAIAEGSENFYVQITGVSGGQLSASNGIFGSVTVTDNDSADPNGLTLTGTAGADTLLGGDGADTITSGNGNDSIVAGLGKDYIDASGTTGDKYINGGNQGDTILGGLDNDELRAGKGLDSIVGGTGNDTMFSGLGRDTMIGGDGADVFVVRGFDARFPGAILEPTIMDFVAGVDVLAIQGVTQAEISAALAQQQTVSGNVELSISGATVTLIGLSTLSSADVVAASDLGF</sequence>
<dbReference type="Gene3D" id="2.60.120.380">
    <property type="match status" value="2"/>
</dbReference>
<dbReference type="PANTHER" id="PTHR11878">
    <property type="entry name" value="SODIUM/CALCIUM EXCHANGER"/>
    <property type="match status" value="1"/>
</dbReference>
<dbReference type="SUPFAM" id="SSF141072">
    <property type="entry name" value="CalX-like"/>
    <property type="match status" value="1"/>
</dbReference>
<evidence type="ECO:0000313" key="6">
    <source>
        <dbReference type="EMBL" id="RKQ72437.1"/>
    </source>
</evidence>
<dbReference type="EMBL" id="RBIG01000001">
    <property type="protein sequence ID" value="RKQ72437.1"/>
    <property type="molecule type" value="Genomic_DNA"/>
</dbReference>
<organism evidence="6 7">
    <name type="scientific">Oceanibaculum indicum</name>
    <dbReference type="NCBI Taxonomy" id="526216"/>
    <lineage>
        <taxon>Bacteria</taxon>
        <taxon>Pseudomonadati</taxon>
        <taxon>Pseudomonadota</taxon>
        <taxon>Alphaproteobacteria</taxon>
        <taxon>Rhodospirillales</taxon>
        <taxon>Oceanibaculaceae</taxon>
        <taxon>Oceanibaculum</taxon>
    </lineage>
</organism>
<dbReference type="InterPro" id="IPR051171">
    <property type="entry name" value="CaCA"/>
</dbReference>
<dbReference type="SMART" id="SM00237">
    <property type="entry name" value="Calx_beta"/>
    <property type="match status" value="1"/>
</dbReference>
<accession>A0A420WN46</accession>
<dbReference type="Gene3D" id="2.150.10.10">
    <property type="entry name" value="Serralysin-like metalloprotease, C-terminal"/>
    <property type="match status" value="1"/>
</dbReference>
<dbReference type="InterPro" id="IPR038081">
    <property type="entry name" value="CalX-like_sf"/>
</dbReference>
<dbReference type="SUPFAM" id="SSF51120">
    <property type="entry name" value="beta-Roll"/>
    <property type="match status" value="1"/>
</dbReference>
<evidence type="ECO:0000313" key="7">
    <source>
        <dbReference type="Proteomes" id="UP000277424"/>
    </source>
</evidence>
<feature type="domain" description="Calx-beta" evidence="5">
    <location>
        <begin position="231"/>
        <end position="327"/>
    </location>
</feature>
<dbReference type="PANTHER" id="PTHR11878:SF65">
    <property type="entry name" value="NA_CA-EXCHANGE PROTEIN, ISOFORM G"/>
    <property type="match status" value="1"/>
</dbReference>
<dbReference type="GO" id="GO:0005509">
    <property type="term" value="F:calcium ion binding"/>
    <property type="evidence" value="ECO:0007669"/>
    <property type="project" value="InterPro"/>
</dbReference>
<comment type="caution">
    <text evidence="6">The sequence shown here is derived from an EMBL/GenBank/DDBJ whole genome shotgun (WGS) entry which is preliminary data.</text>
</comment>
<reference evidence="6 7" key="1">
    <citation type="submission" date="2018-10" db="EMBL/GenBank/DDBJ databases">
        <title>Comparative analysis of microorganisms from saline springs in Andes Mountain Range, Colombia.</title>
        <authorList>
            <person name="Rubin E."/>
        </authorList>
    </citation>
    <scope>NUCLEOTIDE SEQUENCE [LARGE SCALE GENOMIC DNA]</scope>
    <source>
        <strain evidence="6 7">USBA 36</strain>
    </source>
</reference>
<proteinExistence type="predicted"/>
<keyword evidence="4" id="KW-0813">Transport</keyword>
<dbReference type="PRINTS" id="PR00313">
    <property type="entry name" value="CABNDNGRPT"/>
</dbReference>
<evidence type="ECO:0000256" key="1">
    <source>
        <dbReference type="ARBA" id="ARBA00022729"/>
    </source>
</evidence>